<evidence type="ECO:0000256" key="1">
    <source>
        <dbReference type="SAM" id="MobiDB-lite"/>
    </source>
</evidence>
<comment type="caution">
    <text evidence="2">The sequence shown here is derived from an EMBL/GenBank/DDBJ whole genome shotgun (WGS) entry which is preliminary data.</text>
</comment>
<name>A0A0M8QS37_9ACTN</name>
<organism evidence="2 3">
    <name type="scientific">Streptomyces caelestis</name>
    <dbReference type="NCBI Taxonomy" id="36816"/>
    <lineage>
        <taxon>Bacteria</taxon>
        <taxon>Bacillati</taxon>
        <taxon>Actinomycetota</taxon>
        <taxon>Actinomycetes</taxon>
        <taxon>Kitasatosporales</taxon>
        <taxon>Streptomycetaceae</taxon>
        <taxon>Streptomyces</taxon>
    </lineage>
</organism>
<evidence type="ECO:0000313" key="2">
    <source>
        <dbReference type="EMBL" id="KOT38482.1"/>
    </source>
</evidence>
<sequence>MFSSVVRIHPHRQRPRPEGPHGGAVEAGRGARPGQGVVVGQEAGGAGVPAAPDAHPRPGSASMSRTYCDRSPNSGAGRKESPARRPLAGVRRGGPETRPAVSGTVRNGSRRRTGSIRRRKAVALRYVRAACGVPEAIVRRARRRPVRTGPVL</sequence>
<proteinExistence type="predicted"/>
<feature type="region of interest" description="Disordered" evidence="1">
    <location>
        <begin position="1"/>
        <end position="116"/>
    </location>
</feature>
<keyword evidence="3" id="KW-1185">Reference proteome</keyword>
<dbReference type="Proteomes" id="UP000037773">
    <property type="component" value="Unassembled WGS sequence"/>
</dbReference>
<protein>
    <submittedName>
        <fullName evidence="2">Uncharacterized protein</fullName>
    </submittedName>
</protein>
<dbReference type="EMBL" id="LGCN01000177">
    <property type="protein sequence ID" value="KOT38482.1"/>
    <property type="molecule type" value="Genomic_DNA"/>
</dbReference>
<evidence type="ECO:0000313" key="3">
    <source>
        <dbReference type="Proteomes" id="UP000037773"/>
    </source>
</evidence>
<gene>
    <name evidence="2" type="ORF">ADK41_15795</name>
</gene>
<dbReference type="AlphaFoldDB" id="A0A0M8QS37"/>
<dbReference type="PATRIC" id="fig|36816.3.peg.3422"/>
<reference evidence="2 3" key="1">
    <citation type="submission" date="2015-07" db="EMBL/GenBank/DDBJ databases">
        <authorList>
            <person name="Noorani M."/>
        </authorList>
    </citation>
    <scope>NUCLEOTIDE SEQUENCE [LARGE SCALE GENOMIC DNA]</scope>
    <source>
        <strain evidence="2 3">NRRL B-24567</strain>
    </source>
</reference>
<accession>A0A0M8QS37</accession>